<protein>
    <submittedName>
        <fullName evidence="1">Uncharacterized protein</fullName>
    </submittedName>
</protein>
<reference evidence="1" key="1">
    <citation type="submission" date="2020-05" db="EMBL/GenBank/DDBJ databases">
        <authorList>
            <person name="Chiriac C."/>
            <person name="Salcher M."/>
            <person name="Ghai R."/>
            <person name="Kavagutti S V."/>
        </authorList>
    </citation>
    <scope>NUCLEOTIDE SEQUENCE</scope>
</reference>
<dbReference type="EMBL" id="LR798294">
    <property type="protein sequence ID" value="CAB5221977.1"/>
    <property type="molecule type" value="Genomic_DNA"/>
</dbReference>
<proteinExistence type="predicted"/>
<accession>A0A6J7WW48</accession>
<organism evidence="1">
    <name type="scientific">uncultured Caudovirales phage</name>
    <dbReference type="NCBI Taxonomy" id="2100421"/>
    <lineage>
        <taxon>Viruses</taxon>
        <taxon>Duplodnaviria</taxon>
        <taxon>Heunggongvirae</taxon>
        <taxon>Uroviricota</taxon>
        <taxon>Caudoviricetes</taxon>
        <taxon>Peduoviridae</taxon>
        <taxon>Maltschvirus</taxon>
        <taxon>Maltschvirus maltsch</taxon>
    </lineage>
</organism>
<gene>
    <name evidence="1" type="ORF">UFOVP242_191</name>
</gene>
<sequence>MKQLEIEYFWPLTQQIPLDLDFTDCEKPRLSTFVTDPMISNGFLISNGSTNSYITTGKLSIDADTTTIKVSEKPNIIRRGLFKALGVKWEKK</sequence>
<name>A0A6J7WW48_9CAUD</name>
<evidence type="ECO:0000313" key="1">
    <source>
        <dbReference type="EMBL" id="CAB5221977.1"/>
    </source>
</evidence>